<keyword evidence="5" id="KW-1185">Reference proteome</keyword>
<name>A0ABC9B9L2_9POAL</name>
<proteinExistence type="predicted"/>
<dbReference type="PANTHER" id="PTHR31325">
    <property type="entry name" value="OS01G0798800 PROTEIN-RELATED"/>
    <property type="match status" value="1"/>
</dbReference>
<keyword evidence="1" id="KW-1133">Transmembrane helix</keyword>
<dbReference type="InterPro" id="IPR007658">
    <property type="entry name" value="DUF594"/>
</dbReference>
<dbReference type="AlphaFoldDB" id="A0ABC9B9L2"/>
<feature type="chain" id="PRO_5044883194" description="DUF4220 domain-containing protein" evidence="2">
    <location>
        <begin position="25"/>
        <end position="735"/>
    </location>
</feature>
<gene>
    <name evidence="4" type="ORF">URODEC1_LOCUS62103</name>
</gene>
<keyword evidence="2" id="KW-0732">Signal</keyword>
<sequence length="735" mass="82835">MPRNFRVVAAPAMALLTMVPLVMEAPPGMAPLVMVPPAMVPTAPSVAVVFFNSILGMVTRLDYLETKVIAVWVLWIVLRQLQSILGPTRRRSSHWLVQYGAKAFYTANAVYSSSSELKIPLSLGCGLLLFLCARGAVTMTAFTLHNGPQRLQSWRLVPWLVYFSSLQWGWFREDRKQLVPTIISFMIVFTGPVFYVLLVKPKTPVLDYETKEFADYMVCMSRSSSLSPFFYGGHPNRMQDGCKYPLVLKDGRKTKIRDVRLPRDCAVDPDIFLSYSFCRLLARRYFGFPCAEDGNTQVRDFVLTELLIDCNRAFTIVEVQLALLHDYFFTNYHTHIPSGLVSVKQAVAAVLCLALLFLARCLPSLFRASREANLNLGDLGILCALAVPVLLIYIVIRQPEYPVLPRYWHPIRDLISSPSNISAVGQFAATRSKSSPPSYWQEKMGQYSVMEDYDRPSPMNAIKAWFKVHVLSQVSYSFIKHHPAAEKDVSVPGRANTTASDPLYNTTDSLRRLIARTIKDINGPPTIGTRSLGSYRVMTQDDLSWTCRQETVTHTILIWHIATCYCDMSPPLEEETPSTGYRKLATTLSRYCAYLVAFLPELLPEHSLTAKVVLQQLLQEPKYILGTTRMSMDAKRSKIQQLQLPGDESSLMTFQKGVRLGRQLEQQPDVSLCWKAMAEFWAEMILYIASSPDNAPVHIQQLAEGGEFVTHLWALLCNAGIVMKRPTEERTPTAA</sequence>
<dbReference type="InterPro" id="IPR025315">
    <property type="entry name" value="DUF4220"/>
</dbReference>
<feature type="signal peptide" evidence="2">
    <location>
        <begin position="1"/>
        <end position="24"/>
    </location>
</feature>
<dbReference type="EMBL" id="OZ075134">
    <property type="protein sequence ID" value="CAL4994866.1"/>
    <property type="molecule type" value="Genomic_DNA"/>
</dbReference>
<dbReference type="Pfam" id="PF13968">
    <property type="entry name" value="DUF4220"/>
    <property type="match status" value="1"/>
</dbReference>
<organism evidence="4 5">
    <name type="scientific">Urochloa decumbens</name>
    <dbReference type="NCBI Taxonomy" id="240449"/>
    <lineage>
        <taxon>Eukaryota</taxon>
        <taxon>Viridiplantae</taxon>
        <taxon>Streptophyta</taxon>
        <taxon>Embryophyta</taxon>
        <taxon>Tracheophyta</taxon>
        <taxon>Spermatophyta</taxon>
        <taxon>Magnoliopsida</taxon>
        <taxon>Liliopsida</taxon>
        <taxon>Poales</taxon>
        <taxon>Poaceae</taxon>
        <taxon>PACMAD clade</taxon>
        <taxon>Panicoideae</taxon>
        <taxon>Panicodae</taxon>
        <taxon>Paniceae</taxon>
        <taxon>Melinidinae</taxon>
        <taxon>Urochloa</taxon>
    </lineage>
</organism>
<feature type="transmembrane region" description="Helical" evidence="1">
    <location>
        <begin position="177"/>
        <end position="198"/>
    </location>
</feature>
<feature type="transmembrane region" description="Helical" evidence="1">
    <location>
        <begin position="378"/>
        <end position="396"/>
    </location>
</feature>
<evidence type="ECO:0000313" key="4">
    <source>
        <dbReference type="EMBL" id="CAL4994866.1"/>
    </source>
</evidence>
<dbReference type="Pfam" id="PF04578">
    <property type="entry name" value="DUF594"/>
    <property type="match status" value="1"/>
</dbReference>
<evidence type="ECO:0000256" key="1">
    <source>
        <dbReference type="SAM" id="Phobius"/>
    </source>
</evidence>
<dbReference type="Proteomes" id="UP001497457">
    <property type="component" value="Chromosome 24b"/>
</dbReference>
<evidence type="ECO:0000259" key="3">
    <source>
        <dbReference type="Pfam" id="PF13968"/>
    </source>
</evidence>
<feature type="transmembrane region" description="Helical" evidence="1">
    <location>
        <begin position="34"/>
        <end position="56"/>
    </location>
</feature>
<evidence type="ECO:0000313" key="5">
    <source>
        <dbReference type="Proteomes" id="UP001497457"/>
    </source>
</evidence>
<protein>
    <recommendedName>
        <fullName evidence="3">DUF4220 domain-containing protein</fullName>
    </recommendedName>
</protein>
<feature type="domain" description="DUF4220" evidence="3">
    <location>
        <begin position="122"/>
        <end position="451"/>
    </location>
</feature>
<reference evidence="4" key="1">
    <citation type="submission" date="2024-10" db="EMBL/GenBank/DDBJ databases">
        <authorList>
            <person name="Ryan C."/>
        </authorList>
    </citation>
    <scope>NUCLEOTIDE SEQUENCE [LARGE SCALE GENOMIC DNA]</scope>
</reference>
<keyword evidence="1" id="KW-0472">Membrane</keyword>
<accession>A0ABC9B9L2</accession>
<feature type="transmembrane region" description="Helical" evidence="1">
    <location>
        <begin position="121"/>
        <end position="142"/>
    </location>
</feature>
<evidence type="ECO:0000256" key="2">
    <source>
        <dbReference type="SAM" id="SignalP"/>
    </source>
</evidence>
<keyword evidence="1" id="KW-0812">Transmembrane</keyword>